<name>A0A3B1BWB0_9ZZZZ</name>
<reference evidence="1" key="1">
    <citation type="submission" date="2018-06" db="EMBL/GenBank/DDBJ databases">
        <authorList>
            <person name="Zhirakovskaya E."/>
        </authorList>
    </citation>
    <scope>NUCLEOTIDE SEQUENCE</scope>
</reference>
<dbReference type="AlphaFoldDB" id="A0A3B1BWB0"/>
<evidence type="ECO:0000313" key="1">
    <source>
        <dbReference type="EMBL" id="VAX20072.1"/>
    </source>
</evidence>
<dbReference type="PROSITE" id="PS51257">
    <property type="entry name" value="PROKAR_LIPOPROTEIN"/>
    <property type="match status" value="1"/>
</dbReference>
<protein>
    <recommendedName>
        <fullName evidence="2">Lipoprotein</fullName>
    </recommendedName>
</protein>
<dbReference type="EMBL" id="UOGD01000158">
    <property type="protein sequence ID" value="VAX20072.1"/>
    <property type="molecule type" value="Genomic_DNA"/>
</dbReference>
<organism evidence="1">
    <name type="scientific">hydrothermal vent metagenome</name>
    <dbReference type="NCBI Taxonomy" id="652676"/>
    <lineage>
        <taxon>unclassified sequences</taxon>
        <taxon>metagenomes</taxon>
        <taxon>ecological metagenomes</taxon>
    </lineage>
</organism>
<evidence type="ECO:0008006" key="2">
    <source>
        <dbReference type="Google" id="ProtNLM"/>
    </source>
</evidence>
<accession>A0A3B1BWB0</accession>
<gene>
    <name evidence="1" type="ORF">MNBD_IGNAVI01-654</name>
</gene>
<proteinExistence type="predicted"/>
<sequence length="119" mass="13801">MKLFKSIMVLLVIILCSCESSLNGPVGSDLTYEPVILSIGQEAEFGTIDDDTIKVKLVDRDKNYYILEYPNNQIKDCPLYASKMMLSFIMYDDKYKVTFNYKTTQNEVILQLYKYEILP</sequence>